<keyword evidence="3" id="KW-1185">Reference proteome</keyword>
<dbReference type="RefSeq" id="WP_064748272.1">
    <property type="nucleotide sequence ID" value="NZ_JBANDL010000002.1"/>
</dbReference>
<proteinExistence type="predicted"/>
<accession>A0ABU8D394</accession>
<sequence>MGIYANILIRRVAADRVDDAWLDAISAGLCRAIGTDRFVWIENRADPDLHALLVAWHARLAAHPLAEAYCLCDPDLYEPGLCHEADRRKHELWALMQDDLDPRPLQGQRVVQRSMNLSREPDDPPPGSRYEQDGPPIDADPGECLLQIRLSGSYYYEDYPCGDPVLHAAVADWLDAHIPGCEVWYGGDASGVLAVPFGPDRRRQLIEHARARGDLNRYWQPPSRAD</sequence>
<organism evidence="2 3">
    <name type="scientific">Lysobacter firmicutimachus</name>
    <dbReference type="NCBI Taxonomy" id="1792846"/>
    <lineage>
        <taxon>Bacteria</taxon>
        <taxon>Pseudomonadati</taxon>
        <taxon>Pseudomonadota</taxon>
        <taxon>Gammaproteobacteria</taxon>
        <taxon>Lysobacterales</taxon>
        <taxon>Lysobacteraceae</taxon>
        <taxon>Lysobacter</taxon>
    </lineage>
</organism>
<reference evidence="2 3" key="1">
    <citation type="submission" date="2024-02" db="EMBL/GenBank/DDBJ databases">
        <title>Lysobacter Genome Sequencing and Mining.</title>
        <authorList>
            <person name="Bierman J."/>
            <person name="Walker M.C."/>
        </authorList>
    </citation>
    <scope>NUCLEOTIDE SEQUENCE [LARGE SCALE GENOMIC DNA]</scope>
    <source>
        <strain evidence="2 3">PB6250</strain>
    </source>
</reference>
<feature type="region of interest" description="Disordered" evidence="1">
    <location>
        <begin position="109"/>
        <end position="138"/>
    </location>
</feature>
<dbReference type="Proteomes" id="UP001387215">
    <property type="component" value="Unassembled WGS sequence"/>
</dbReference>
<evidence type="ECO:0000256" key="1">
    <source>
        <dbReference type="SAM" id="MobiDB-lite"/>
    </source>
</evidence>
<dbReference type="EMBL" id="JBANDL010000002">
    <property type="protein sequence ID" value="MEI2455402.1"/>
    <property type="molecule type" value="Genomic_DNA"/>
</dbReference>
<name>A0ABU8D394_9GAMM</name>
<protein>
    <submittedName>
        <fullName evidence="2">Uncharacterized protein</fullName>
    </submittedName>
</protein>
<evidence type="ECO:0000313" key="3">
    <source>
        <dbReference type="Proteomes" id="UP001387215"/>
    </source>
</evidence>
<gene>
    <name evidence="2" type="ORF">V2J18_11995</name>
</gene>
<comment type="caution">
    <text evidence="2">The sequence shown here is derived from an EMBL/GenBank/DDBJ whole genome shotgun (WGS) entry which is preliminary data.</text>
</comment>
<evidence type="ECO:0000313" key="2">
    <source>
        <dbReference type="EMBL" id="MEI2455402.1"/>
    </source>
</evidence>